<evidence type="ECO:0000313" key="6">
    <source>
        <dbReference type="Proteomes" id="UP000270190"/>
    </source>
</evidence>
<reference evidence="6" key="1">
    <citation type="submission" date="2018-04" db="EMBL/GenBank/DDBJ databases">
        <authorList>
            <person name="Illikoud N."/>
        </authorList>
    </citation>
    <scope>NUCLEOTIDE SEQUENCE [LARGE SCALE GENOMIC DNA]</scope>
</reference>
<dbReference type="InterPro" id="IPR018062">
    <property type="entry name" value="HTH_AraC-typ_CS"/>
</dbReference>
<dbReference type="Gene3D" id="1.10.10.60">
    <property type="entry name" value="Homeodomain-like"/>
    <property type="match status" value="2"/>
</dbReference>
<dbReference type="PROSITE" id="PS00041">
    <property type="entry name" value="HTH_ARAC_FAMILY_1"/>
    <property type="match status" value="1"/>
</dbReference>
<dbReference type="RefSeq" id="WP_120487522.1">
    <property type="nucleotide sequence ID" value="NZ_CBCPKC010000011.1"/>
</dbReference>
<dbReference type="SMART" id="SM00342">
    <property type="entry name" value="HTH_ARAC"/>
    <property type="match status" value="1"/>
</dbReference>
<keyword evidence="2" id="KW-0238">DNA-binding</keyword>
<dbReference type="Pfam" id="PF12833">
    <property type="entry name" value="HTH_18"/>
    <property type="match status" value="1"/>
</dbReference>
<evidence type="ECO:0000259" key="4">
    <source>
        <dbReference type="PROSITE" id="PS01124"/>
    </source>
</evidence>
<dbReference type="InterPro" id="IPR009057">
    <property type="entry name" value="Homeodomain-like_sf"/>
</dbReference>
<proteinExistence type="predicted"/>
<sequence length="746" mass="86280">MVPKIEMTVKSAKIALETIETVDFHVNDDLKVLFILADHLEVLKQGKVILLKAGDIFLVNPGEIIGMVGSSKNRVLMLNIQLLEFEQLVGQFKLTRPLSLSYHHDAYKNLTKLLSRLYIEQMQKKKGYQAIINGCVSLVLGTLLRTLTIEPLSFNRTLDNDNKIKNREVMAYINEHHTEKLTLQKLADHFYVSKFYLAHRFKEDLGMSVGKYLKEIRLLYAIRQLETSHLSVGEIAINNGFPNVRSFSDVFKERNGMTPTEFRKKKPILFTDTPGIEESDVYQLLENYITIEEISELKKHDFELFNKSIDLSRVIGKMAVKNFVVKLNPLNLTNTTALKLMQLGVRYIAVEKIILKVKHNAKKEICFKDVTDIIDNILQQGFLPYIQLQTVDWEAIKPSEKAVFLKVLKQLSYHLQSNYPDMTGWVLEFRCFYEEGNDSSLCRELVEAIPYFVEIIPIHLHFPRHPHNIADIENNSGIMIKSIDDFSQVRELPLEQAMVALEAPAIIDRIVEMENIKGQTAILKQMASFDQDEYLIKMTELTMANSTVWYVLNQLKSDGAYYIPLSLDATPLFNYFPTELAAKMALMDAYGFFKVNIHAYQFISELYREIVYQDEHCIVTKRRENYRILMVRPEKSSLNYIRQADFNQDVIEQESAYAKIELELDNITGTYKKSSRRLSPKIKQQQDELIVLDKTATPSLMDVMAYNNVHQPAIEIEKIIIKENYHLEVSLPLLGIYYIQLDKMLD</sequence>
<evidence type="ECO:0000256" key="3">
    <source>
        <dbReference type="ARBA" id="ARBA00023163"/>
    </source>
</evidence>
<evidence type="ECO:0000313" key="5">
    <source>
        <dbReference type="EMBL" id="SPP27483.1"/>
    </source>
</evidence>
<dbReference type="GO" id="GO:0043565">
    <property type="term" value="F:sequence-specific DNA binding"/>
    <property type="evidence" value="ECO:0007669"/>
    <property type="project" value="InterPro"/>
</dbReference>
<dbReference type="EMBL" id="OUNC01000007">
    <property type="protein sequence ID" value="SPP27483.1"/>
    <property type="molecule type" value="Genomic_DNA"/>
</dbReference>
<evidence type="ECO:0000256" key="2">
    <source>
        <dbReference type="ARBA" id="ARBA00023125"/>
    </source>
</evidence>
<dbReference type="Proteomes" id="UP000270190">
    <property type="component" value="Unassembled WGS sequence"/>
</dbReference>
<evidence type="ECO:0000256" key="1">
    <source>
        <dbReference type="ARBA" id="ARBA00023015"/>
    </source>
</evidence>
<dbReference type="GO" id="GO:0003700">
    <property type="term" value="F:DNA-binding transcription factor activity"/>
    <property type="evidence" value="ECO:0007669"/>
    <property type="project" value="InterPro"/>
</dbReference>
<dbReference type="SUPFAM" id="SSF51215">
    <property type="entry name" value="Regulatory protein AraC"/>
    <property type="match status" value="1"/>
</dbReference>
<organism evidence="5 6">
    <name type="scientific">Brochothrix thermosphacta</name>
    <name type="common">Microbacterium thermosphactum</name>
    <dbReference type="NCBI Taxonomy" id="2756"/>
    <lineage>
        <taxon>Bacteria</taxon>
        <taxon>Bacillati</taxon>
        <taxon>Bacillota</taxon>
        <taxon>Bacilli</taxon>
        <taxon>Bacillales</taxon>
        <taxon>Listeriaceae</taxon>
        <taxon>Brochothrix</taxon>
    </lineage>
</organism>
<accession>A0A2X0QGX3</accession>
<gene>
    <name evidence="5" type="ORF">BTBSAS_150052</name>
</gene>
<dbReference type="Gene3D" id="2.60.40.1500">
    <property type="entry name" value="Glycosyl hydrolase domain, family 39"/>
    <property type="match status" value="1"/>
</dbReference>
<dbReference type="AlphaFoldDB" id="A0A2X0QGX3"/>
<keyword evidence="1" id="KW-0805">Transcription regulation</keyword>
<dbReference type="PANTHER" id="PTHR43280:SF2">
    <property type="entry name" value="HTH-TYPE TRANSCRIPTIONAL REGULATOR EXSA"/>
    <property type="match status" value="1"/>
</dbReference>
<dbReference type="InterPro" id="IPR037923">
    <property type="entry name" value="HTH-like"/>
</dbReference>
<dbReference type="PROSITE" id="PS01124">
    <property type="entry name" value="HTH_ARAC_FAMILY_2"/>
    <property type="match status" value="1"/>
</dbReference>
<protein>
    <submittedName>
        <fullName evidence="5">Transcriptional regulator, AraC family protein</fullName>
    </submittedName>
</protein>
<dbReference type="InterPro" id="IPR018060">
    <property type="entry name" value="HTH_AraC"/>
</dbReference>
<dbReference type="PANTHER" id="PTHR43280">
    <property type="entry name" value="ARAC-FAMILY TRANSCRIPTIONAL REGULATOR"/>
    <property type="match status" value="1"/>
</dbReference>
<keyword evidence="3" id="KW-0804">Transcription</keyword>
<name>A0A2X0QGX3_BROTH</name>
<dbReference type="SUPFAM" id="SSF46689">
    <property type="entry name" value="Homeodomain-like"/>
    <property type="match status" value="2"/>
</dbReference>
<feature type="domain" description="HTH araC/xylS-type" evidence="4">
    <location>
        <begin position="167"/>
        <end position="265"/>
    </location>
</feature>